<gene>
    <name evidence="2" type="ORF">RND71_034391</name>
</gene>
<dbReference type="Proteomes" id="UP001291623">
    <property type="component" value="Unassembled WGS sequence"/>
</dbReference>
<feature type="compositionally biased region" description="Basic residues" evidence="1">
    <location>
        <begin position="225"/>
        <end position="234"/>
    </location>
</feature>
<feature type="region of interest" description="Disordered" evidence="1">
    <location>
        <begin position="207"/>
        <end position="234"/>
    </location>
</feature>
<name>A0AAE1UYC6_9SOLA</name>
<feature type="compositionally biased region" description="Low complexity" evidence="1">
    <location>
        <begin position="207"/>
        <end position="224"/>
    </location>
</feature>
<sequence length="234" mass="26473">MRVSMQRILGSKVDCPGILICQVQGQTLIRFDLIFHWNCVNENNNNELTSKVFGPVVKMVCYRKSVVFAKFIFANHEILNLKSEAAQEEILGNGRPPWHGRAAPGLFSRKTRIFQVLNISNSLRLLHFVQKSLAVVFLSSQPSTTSYEEIIFDLLGSEENQDYNHEFPATVERYPLTIRVFLEAKEMPKQNRVKNMFKSVEGRSSLAPSLVAQSSQAQASSSQPAKRRARDNGD</sequence>
<comment type="caution">
    <text evidence="2">The sequence shown here is derived from an EMBL/GenBank/DDBJ whole genome shotgun (WGS) entry which is preliminary data.</text>
</comment>
<evidence type="ECO:0000256" key="1">
    <source>
        <dbReference type="SAM" id="MobiDB-lite"/>
    </source>
</evidence>
<keyword evidence="3" id="KW-1185">Reference proteome</keyword>
<dbReference type="EMBL" id="JAVYJV010000018">
    <property type="protein sequence ID" value="KAK4348052.1"/>
    <property type="molecule type" value="Genomic_DNA"/>
</dbReference>
<evidence type="ECO:0000313" key="2">
    <source>
        <dbReference type="EMBL" id="KAK4348052.1"/>
    </source>
</evidence>
<organism evidence="2 3">
    <name type="scientific">Anisodus tanguticus</name>
    <dbReference type="NCBI Taxonomy" id="243964"/>
    <lineage>
        <taxon>Eukaryota</taxon>
        <taxon>Viridiplantae</taxon>
        <taxon>Streptophyta</taxon>
        <taxon>Embryophyta</taxon>
        <taxon>Tracheophyta</taxon>
        <taxon>Spermatophyta</taxon>
        <taxon>Magnoliopsida</taxon>
        <taxon>eudicotyledons</taxon>
        <taxon>Gunneridae</taxon>
        <taxon>Pentapetalae</taxon>
        <taxon>asterids</taxon>
        <taxon>lamiids</taxon>
        <taxon>Solanales</taxon>
        <taxon>Solanaceae</taxon>
        <taxon>Solanoideae</taxon>
        <taxon>Hyoscyameae</taxon>
        <taxon>Anisodus</taxon>
    </lineage>
</organism>
<evidence type="ECO:0000313" key="3">
    <source>
        <dbReference type="Proteomes" id="UP001291623"/>
    </source>
</evidence>
<protein>
    <submittedName>
        <fullName evidence="2">Uncharacterized protein</fullName>
    </submittedName>
</protein>
<reference evidence="2" key="1">
    <citation type="submission" date="2023-12" db="EMBL/GenBank/DDBJ databases">
        <title>Genome assembly of Anisodus tanguticus.</title>
        <authorList>
            <person name="Wang Y.-J."/>
        </authorList>
    </citation>
    <scope>NUCLEOTIDE SEQUENCE</scope>
    <source>
        <strain evidence="2">KB-2021</strain>
        <tissue evidence="2">Leaf</tissue>
    </source>
</reference>
<accession>A0AAE1UYC6</accession>
<proteinExistence type="predicted"/>
<dbReference type="AlphaFoldDB" id="A0AAE1UYC6"/>